<evidence type="ECO:0000313" key="3">
    <source>
        <dbReference type="Proteomes" id="UP001500888"/>
    </source>
</evidence>
<dbReference type="Gene3D" id="3.30.160.490">
    <property type="match status" value="1"/>
</dbReference>
<dbReference type="SUPFAM" id="SSF51905">
    <property type="entry name" value="FAD/NAD(P)-binding domain"/>
    <property type="match status" value="1"/>
</dbReference>
<dbReference type="Gene3D" id="1.10.405.10">
    <property type="entry name" value="Guanine Nucleotide Dissociation Inhibitor, domain 1"/>
    <property type="match status" value="1"/>
</dbReference>
<dbReference type="Pfam" id="PF01593">
    <property type="entry name" value="Amino_oxidase"/>
    <property type="match status" value="1"/>
</dbReference>
<comment type="caution">
    <text evidence="2">The sequence shown here is derived from an EMBL/GenBank/DDBJ whole genome shotgun (WGS) entry which is preliminary data.</text>
</comment>
<dbReference type="InterPro" id="IPR006311">
    <property type="entry name" value="TAT_signal"/>
</dbReference>
<dbReference type="Gene3D" id="1.10.10.1620">
    <property type="match status" value="1"/>
</dbReference>
<dbReference type="Gene3D" id="6.10.250.1500">
    <property type="match status" value="1"/>
</dbReference>
<dbReference type="Gene3D" id="1.10.10.1790">
    <property type="match status" value="1"/>
</dbReference>
<proteinExistence type="predicted"/>
<dbReference type="EMBL" id="BAAAZR010000063">
    <property type="protein sequence ID" value="GAA3846562.1"/>
    <property type="molecule type" value="Genomic_DNA"/>
</dbReference>
<evidence type="ECO:0000313" key="2">
    <source>
        <dbReference type="EMBL" id="GAA3846562.1"/>
    </source>
</evidence>
<dbReference type="Gene3D" id="6.10.140.1210">
    <property type="match status" value="1"/>
</dbReference>
<accession>A0ABP7JJN3</accession>
<keyword evidence="3" id="KW-1185">Reference proteome</keyword>
<feature type="domain" description="Amine oxidase" evidence="1">
    <location>
        <begin position="104"/>
        <end position="625"/>
    </location>
</feature>
<dbReference type="InterPro" id="IPR036188">
    <property type="entry name" value="FAD/NAD-bd_sf"/>
</dbReference>
<dbReference type="PANTHER" id="PTHR10742:SF342">
    <property type="entry name" value="AMINE OXIDASE"/>
    <property type="match status" value="1"/>
</dbReference>
<dbReference type="InterPro" id="IPR050281">
    <property type="entry name" value="Flavin_monoamine_oxidase"/>
</dbReference>
<gene>
    <name evidence="2" type="ORF">GCM10022226_82690</name>
</gene>
<dbReference type="Gene3D" id="3.30.1490.470">
    <property type="match status" value="1"/>
</dbReference>
<dbReference type="Proteomes" id="UP001500888">
    <property type="component" value="Unassembled WGS sequence"/>
</dbReference>
<evidence type="ECO:0000259" key="1">
    <source>
        <dbReference type="Pfam" id="PF01593"/>
    </source>
</evidence>
<dbReference type="PROSITE" id="PS51318">
    <property type="entry name" value="TAT"/>
    <property type="match status" value="1"/>
</dbReference>
<dbReference type="SUPFAM" id="SSF54373">
    <property type="entry name" value="FAD-linked reductases, C-terminal domain"/>
    <property type="match status" value="1"/>
</dbReference>
<dbReference type="InterPro" id="IPR002937">
    <property type="entry name" value="Amino_oxidase"/>
</dbReference>
<sequence length="627" mass="69292">MFVSQEDIVSVIDRRGFAKLAGLGAVGTVVGAAPAGTAQAAPARTTRAPHSGARWDTCMEVARDLLLVGENGADLKLRYLRVLIDSGLPRARSPKKVLIVGAGISGLAAATLLKRAGHEVTVIEGNGNRVGGRIKTFQTGFADPLQYAEAGAMRIPDFHPLTLALIDKLGIPRRPFYNVDVRPGATPNGPVPPVVYRSRGGQVWRSGPVKGRFEAPERLNHTWIRVNGISQRRDEYAAAPGRINASFGLRDRRTAAMILDQALDPVRDHISVARPSGRVDKPLPELIKGWARVLYEFDGYSMNRFLTEHARLSDAAIDAIGTLENLTSRLPLAFMHTFLTRSLVNPAATYWEMAGGSRQLPYRLESDLRDNIRMDRRAMRIDTSGQGVRIDTVSEKGSDESTWASRKRTETFHGDVAIITIPFPALRHVEITPAMSYAKRRAVTELHYDSATKVLLEFRRRWWEFGEDDWKRELGARYRPGRATHVAGGGSLADNANRFMYYPSHRIPGSEGGVVLASYVWADDASRWDSMDDAERYGYALRGLQEVHGDRISEFFTGRGQTQSWLRNRYAFGEAAVFTPGQMTEIHPAIAKPEGPLHFAGEHTSLKHAWIEGALESAVRAALEVNA</sequence>
<dbReference type="Gene3D" id="3.50.50.60">
    <property type="entry name" value="FAD/NAD(P)-binding domain"/>
    <property type="match status" value="1"/>
</dbReference>
<protein>
    <submittedName>
        <fullName evidence="2">Flavin monoamine oxidase family protein</fullName>
    </submittedName>
</protein>
<dbReference type="PANTHER" id="PTHR10742">
    <property type="entry name" value="FLAVIN MONOAMINE OXIDASE"/>
    <property type="match status" value="1"/>
</dbReference>
<organism evidence="2 3">
    <name type="scientific">Sphaerisporangium flaviroseum</name>
    <dbReference type="NCBI Taxonomy" id="509199"/>
    <lineage>
        <taxon>Bacteria</taxon>
        <taxon>Bacillati</taxon>
        <taxon>Actinomycetota</taxon>
        <taxon>Actinomycetes</taxon>
        <taxon>Streptosporangiales</taxon>
        <taxon>Streptosporangiaceae</taxon>
        <taxon>Sphaerisporangium</taxon>
    </lineage>
</organism>
<dbReference type="Gene3D" id="3.30.70.2100">
    <property type="match status" value="1"/>
</dbReference>
<reference evidence="3" key="1">
    <citation type="journal article" date="2019" name="Int. J. Syst. Evol. Microbiol.">
        <title>The Global Catalogue of Microorganisms (GCM) 10K type strain sequencing project: providing services to taxonomists for standard genome sequencing and annotation.</title>
        <authorList>
            <consortium name="The Broad Institute Genomics Platform"/>
            <consortium name="The Broad Institute Genome Sequencing Center for Infectious Disease"/>
            <person name="Wu L."/>
            <person name="Ma J."/>
        </authorList>
    </citation>
    <scope>NUCLEOTIDE SEQUENCE [LARGE SCALE GENOMIC DNA]</scope>
    <source>
        <strain evidence="3">JCM 16908</strain>
    </source>
</reference>
<name>A0ABP7JJN3_9ACTN</name>